<evidence type="ECO:0000313" key="2">
    <source>
        <dbReference type="EMBL" id="KAA0063919.1"/>
    </source>
</evidence>
<sequence>MPSRLPRGLGEHGGWRSDKGTYRPSYLAQLIRMLRERMLDCGSGFDWNDDVKCIIAERDVLDNWIRTHPVAKGLLNKPFPHYDKLSYVFEKRPCNEGPCGDVHRHRSSDARPGSSNQERKGDMQPFESDDLIRDCMDTANDQLKTIAEWPNKAINWEDTMVLEFITYMETLLGLSIEDISK</sequence>
<dbReference type="PANTHER" id="PTHR46250:SF18">
    <property type="entry name" value="MYB_SANT-LIKE DOMAIN-CONTAINING PROTEIN"/>
    <property type="match status" value="1"/>
</dbReference>
<proteinExistence type="predicted"/>
<dbReference type="EMBL" id="SSTD01010850">
    <property type="protein sequence ID" value="TYK11313.1"/>
    <property type="molecule type" value="Genomic_DNA"/>
</dbReference>
<reference evidence="4 5" key="1">
    <citation type="submission" date="2019-08" db="EMBL/GenBank/DDBJ databases">
        <title>Draft genome sequences of two oriental melons (Cucumis melo L. var makuwa).</title>
        <authorList>
            <person name="Kwon S.-Y."/>
        </authorList>
    </citation>
    <scope>NUCLEOTIDE SEQUENCE [LARGE SCALE GENOMIC DNA]</scope>
    <source>
        <strain evidence="5">cv. Chang Bougi</strain>
        <strain evidence="4">cv. SW 3</strain>
        <tissue evidence="3">Leaf</tissue>
    </source>
</reference>
<evidence type="ECO:0000313" key="5">
    <source>
        <dbReference type="Proteomes" id="UP000321947"/>
    </source>
</evidence>
<dbReference type="Proteomes" id="UP000321393">
    <property type="component" value="Unassembled WGS sequence"/>
</dbReference>
<evidence type="ECO:0000256" key="1">
    <source>
        <dbReference type="SAM" id="MobiDB-lite"/>
    </source>
</evidence>
<dbReference type="Proteomes" id="UP000321947">
    <property type="component" value="Unassembled WGS sequence"/>
</dbReference>
<evidence type="ECO:0000313" key="3">
    <source>
        <dbReference type="EMBL" id="TYK11313.1"/>
    </source>
</evidence>
<dbReference type="AlphaFoldDB" id="A0A5D3CHE3"/>
<feature type="region of interest" description="Disordered" evidence="1">
    <location>
        <begin position="99"/>
        <end position="124"/>
    </location>
</feature>
<dbReference type="EMBL" id="SSTE01002041">
    <property type="protein sequence ID" value="KAA0063919.1"/>
    <property type="molecule type" value="Genomic_DNA"/>
</dbReference>
<dbReference type="OrthoDB" id="618098at2759"/>
<evidence type="ECO:0000313" key="4">
    <source>
        <dbReference type="Proteomes" id="UP000321393"/>
    </source>
</evidence>
<accession>A0A5D3CHE3</accession>
<gene>
    <name evidence="3" type="ORF">E5676_scaffold1827G00260</name>
    <name evidence="2" type="ORF">E6C27_scaffold616G00510</name>
</gene>
<dbReference type="PANTHER" id="PTHR46250">
    <property type="entry name" value="MYB/SANT-LIKE DNA-BINDING DOMAIN PROTEIN-RELATED"/>
    <property type="match status" value="1"/>
</dbReference>
<name>A0A5D3CHE3_CUCMM</name>
<organism evidence="3 5">
    <name type="scientific">Cucumis melo var. makuwa</name>
    <name type="common">Oriental melon</name>
    <dbReference type="NCBI Taxonomy" id="1194695"/>
    <lineage>
        <taxon>Eukaryota</taxon>
        <taxon>Viridiplantae</taxon>
        <taxon>Streptophyta</taxon>
        <taxon>Embryophyta</taxon>
        <taxon>Tracheophyta</taxon>
        <taxon>Spermatophyta</taxon>
        <taxon>Magnoliopsida</taxon>
        <taxon>eudicotyledons</taxon>
        <taxon>Gunneridae</taxon>
        <taxon>Pentapetalae</taxon>
        <taxon>rosids</taxon>
        <taxon>fabids</taxon>
        <taxon>Cucurbitales</taxon>
        <taxon>Cucurbitaceae</taxon>
        <taxon>Benincaseae</taxon>
        <taxon>Cucumis</taxon>
    </lineage>
</organism>
<comment type="caution">
    <text evidence="3">The sequence shown here is derived from an EMBL/GenBank/DDBJ whole genome shotgun (WGS) entry which is preliminary data.</text>
</comment>
<protein>
    <submittedName>
        <fullName evidence="3">Retrotransposon protein</fullName>
    </submittedName>
</protein>